<reference evidence="3" key="1">
    <citation type="journal article" date="2021" name="Proc. Natl. Acad. Sci. U.S.A.">
        <title>A Catalog of Tens of Thousands of Viruses from Human Metagenomes Reveals Hidden Associations with Chronic Diseases.</title>
        <authorList>
            <person name="Tisza M.J."/>
            <person name="Buck C.B."/>
        </authorList>
    </citation>
    <scope>NUCLEOTIDE SEQUENCE</scope>
    <source>
        <strain evidence="3">CtmTa7</strain>
    </source>
</reference>
<organism evidence="3">
    <name type="scientific">virus sp. ctmTa7</name>
    <dbReference type="NCBI Taxonomy" id="2828255"/>
    <lineage>
        <taxon>Viruses</taxon>
    </lineage>
</organism>
<dbReference type="Pfam" id="PF01471">
    <property type="entry name" value="PG_binding_1"/>
    <property type="match status" value="1"/>
</dbReference>
<evidence type="ECO:0000259" key="1">
    <source>
        <dbReference type="Pfam" id="PF01471"/>
    </source>
</evidence>
<dbReference type="InterPro" id="IPR039564">
    <property type="entry name" value="Peptidase_C39-like"/>
</dbReference>
<protein>
    <submittedName>
        <fullName evidence="3">N acetylmuramidase</fullName>
    </submittedName>
</protein>
<name>A0A8S5RC68_9VIRU</name>
<accession>A0A8S5RC68</accession>
<feature type="domain" description="Peptidase C39-like" evidence="2">
    <location>
        <begin position="21"/>
        <end position="142"/>
    </location>
</feature>
<feature type="domain" description="Peptidoglycan binding-like" evidence="1">
    <location>
        <begin position="200"/>
        <end position="253"/>
    </location>
</feature>
<dbReference type="InterPro" id="IPR036365">
    <property type="entry name" value="PGBD-like_sf"/>
</dbReference>
<sequence>MSKTFTQSQWGTVCGVSMPISGCGPCSLASIVYNRDTNITPKKTATWLYDQGYFSSSGTTRAGMTDAIRHYGFNSIYYKPEHKGGSIWNEAMDQIKNATGDWWAIFLVVGTKNGGKDNFWTSGGHFIAITDYKDGKLYVRDSGARGRTGYYSPETLRYDTNCIWFIRKNKTITSNISKKRSYNGTFPTLPSKGCLKLGDTGDRVKYLQLFLQWYGVYKDKVDKSFGAKTKAAVEAFQKAEGLSVDGSFGPASLKQAKTVKK</sequence>
<proteinExistence type="predicted"/>
<dbReference type="EMBL" id="BK059091">
    <property type="protein sequence ID" value="DAE28673.1"/>
    <property type="molecule type" value="Genomic_DNA"/>
</dbReference>
<dbReference type="Pfam" id="PF13529">
    <property type="entry name" value="Peptidase_C39_2"/>
    <property type="match status" value="1"/>
</dbReference>
<dbReference type="InterPro" id="IPR002477">
    <property type="entry name" value="Peptidoglycan-bd-like"/>
</dbReference>
<dbReference type="Gene3D" id="1.10.101.10">
    <property type="entry name" value="PGBD-like superfamily/PGBD"/>
    <property type="match status" value="1"/>
</dbReference>
<evidence type="ECO:0000259" key="2">
    <source>
        <dbReference type="Pfam" id="PF13529"/>
    </source>
</evidence>
<dbReference type="InterPro" id="IPR036366">
    <property type="entry name" value="PGBDSf"/>
</dbReference>
<dbReference type="SUPFAM" id="SSF47090">
    <property type="entry name" value="PGBD-like"/>
    <property type="match status" value="1"/>
</dbReference>
<evidence type="ECO:0000313" key="3">
    <source>
        <dbReference type="EMBL" id="DAE28673.1"/>
    </source>
</evidence>
<dbReference type="Gene3D" id="3.90.70.10">
    <property type="entry name" value="Cysteine proteinases"/>
    <property type="match status" value="1"/>
</dbReference>